<dbReference type="Gene3D" id="3.40.50.300">
    <property type="entry name" value="P-loop containing nucleotide triphosphate hydrolases"/>
    <property type="match status" value="1"/>
</dbReference>
<feature type="compositionally biased region" description="Low complexity" evidence="2">
    <location>
        <begin position="130"/>
        <end position="140"/>
    </location>
</feature>
<dbReference type="OrthoDB" id="9810761at2"/>
<dbReference type="EMBL" id="CP029843">
    <property type="protein sequence ID" value="AWV05822.1"/>
    <property type="molecule type" value="Genomic_DNA"/>
</dbReference>
<evidence type="ECO:0000256" key="1">
    <source>
        <dbReference type="ARBA" id="ARBA00006611"/>
    </source>
</evidence>
<evidence type="ECO:0000313" key="4">
    <source>
        <dbReference type="EMBL" id="AWV05822.1"/>
    </source>
</evidence>
<dbReference type="InterPro" id="IPR001482">
    <property type="entry name" value="T2SS/T4SS_dom"/>
</dbReference>
<reference evidence="4 5" key="1">
    <citation type="submission" date="2018-05" db="EMBL/GenBank/DDBJ databases">
        <title>The complete genome of Lysobacter maris HZ9B, a marine bacterium antagonistic against terrestrial plant pathogens.</title>
        <authorList>
            <person name="Zhang X.-Q."/>
        </authorList>
    </citation>
    <scope>NUCLEOTIDE SEQUENCE [LARGE SCALE GENOMIC DNA]</scope>
    <source>
        <strain evidence="4 5">HZ9B</strain>
    </source>
</reference>
<feature type="region of interest" description="Disordered" evidence="2">
    <location>
        <begin position="101"/>
        <end position="145"/>
    </location>
</feature>
<dbReference type="SUPFAM" id="SSF52540">
    <property type="entry name" value="P-loop containing nucleoside triphosphate hydrolases"/>
    <property type="match status" value="1"/>
</dbReference>
<dbReference type="Gene3D" id="2.60.200.20">
    <property type="match status" value="1"/>
</dbReference>
<dbReference type="RefSeq" id="WP_111265005.1">
    <property type="nucleotide sequence ID" value="NZ_CP029843.1"/>
</dbReference>
<protein>
    <submittedName>
        <fullName evidence="4">Signal peptide protein</fullName>
    </submittedName>
</protein>
<dbReference type="Proteomes" id="UP000249447">
    <property type="component" value="Chromosome"/>
</dbReference>
<dbReference type="Pfam" id="PF00498">
    <property type="entry name" value="FHA"/>
    <property type="match status" value="1"/>
</dbReference>
<dbReference type="PANTHER" id="PTHR30486:SF15">
    <property type="entry name" value="TYPE II_IV SECRETION SYSTEM ATPASE"/>
    <property type="match status" value="1"/>
</dbReference>
<dbReference type="InterPro" id="IPR027417">
    <property type="entry name" value="P-loop_NTPase"/>
</dbReference>
<dbReference type="Gene3D" id="3.30.450.380">
    <property type="match status" value="1"/>
</dbReference>
<comment type="similarity">
    <text evidence="1">Belongs to the GSP E family.</text>
</comment>
<sequence>MFNVVVETGKSGPRTVRCLHKECGIGRSDENLVILQGWSIAKHHATIRVIDEAIYIESTGGRATVRVNGSVIKSQHGPVEETDLVEIGDYKLRISSELGKAKRAAPSAGHKPAPAPSFNGGEASSPPPAAVAAPAPASASTDLATTDDVPPDIVVWRERVHASLLKQLDLRRIDVHSLSDEELRTKTSELIDAVMDKEYKDLPKVINRKMLAKQVLDEAIGLGPLENLIEDNSVTEIMVNAHDQIYIERAGRIEKSPVYFTNDRAVLSAIERIVTPLGRRIDESSPMVDARLKDGSRVNAIIPPIALRGPSISIRKFAKRKLEGRDLITFGSLDESMLAFLEIAVRERKNIVVTGGTGSGKTTLLNILSNFIPDRDRIVTIEDAAELKLVQPNLVALEARPPNLEGKGQVTIRDLVKNALRMRPDRIVVGECRGGETLDMLQAMNTGHEGSLTTAHANSPRDAISRVEVMVLMAGMDLPMAVVREQISSAVDMIVHQRRYPCGSRKVSHITEVTGIESGTIQLQDIFSFKVSTFNGRDGKVEGYFTPTGAIPEFMEELADRGVPIDLDIFRKVEE</sequence>
<dbReference type="Pfam" id="PF00437">
    <property type="entry name" value="T2SSE"/>
    <property type="match status" value="1"/>
</dbReference>
<dbReference type="SMART" id="SM00240">
    <property type="entry name" value="FHA"/>
    <property type="match status" value="1"/>
</dbReference>
<dbReference type="InterPro" id="IPR008984">
    <property type="entry name" value="SMAD_FHA_dom_sf"/>
</dbReference>
<name>A0A2U9T2R6_9GAMM</name>
<dbReference type="PROSITE" id="PS50006">
    <property type="entry name" value="FHA_DOMAIN"/>
    <property type="match status" value="1"/>
</dbReference>
<evidence type="ECO:0000313" key="5">
    <source>
        <dbReference type="Proteomes" id="UP000249447"/>
    </source>
</evidence>
<feature type="domain" description="FHA" evidence="3">
    <location>
        <begin position="23"/>
        <end position="72"/>
    </location>
</feature>
<dbReference type="GO" id="GO:0016887">
    <property type="term" value="F:ATP hydrolysis activity"/>
    <property type="evidence" value="ECO:0007669"/>
    <property type="project" value="InterPro"/>
</dbReference>
<dbReference type="SUPFAM" id="SSF49879">
    <property type="entry name" value="SMAD/FHA domain"/>
    <property type="match status" value="1"/>
</dbReference>
<evidence type="ECO:0000259" key="3">
    <source>
        <dbReference type="PROSITE" id="PS50006"/>
    </source>
</evidence>
<organism evidence="4 5">
    <name type="scientific">Marilutibacter maris</name>
    <dbReference type="NCBI Taxonomy" id="1605891"/>
    <lineage>
        <taxon>Bacteria</taxon>
        <taxon>Pseudomonadati</taxon>
        <taxon>Pseudomonadota</taxon>
        <taxon>Gammaproteobacteria</taxon>
        <taxon>Lysobacterales</taxon>
        <taxon>Lysobacteraceae</taxon>
        <taxon>Marilutibacter</taxon>
    </lineage>
</organism>
<keyword evidence="5" id="KW-1185">Reference proteome</keyword>
<accession>A0A2U9T2R6</accession>
<dbReference type="KEGG" id="lmb:C9I47_0096"/>
<dbReference type="CDD" id="cd01130">
    <property type="entry name" value="VirB11-like_ATPase"/>
    <property type="match status" value="1"/>
</dbReference>
<dbReference type="CDD" id="cd00060">
    <property type="entry name" value="FHA"/>
    <property type="match status" value="1"/>
</dbReference>
<dbReference type="InterPro" id="IPR000253">
    <property type="entry name" value="FHA_dom"/>
</dbReference>
<proteinExistence type="inferred from homology"/>
<gene>
    <name evidence="4" type="ORF">C9I47_0096</name>
</gene>
<evidence type="ECO:0000256" key="2">
    <source>
        <dbReference type="SAM" id="MobiDB-lite"/>
    </source>
</evidence>
<dbReference type="PANTHER" id="PTHR30486">
    <property type="entry name" value="TWITCHING MOTILITY PROTEIN PILT"/>
    <property type="match status" value="1"/>
</dbReference>
<dbReference type="InterPro" id="IPR050921">
    <property type="entry name" value="T4SS_GSP_E_ATPase"/>
</dbReference>
<dbReference type="AlphaFoldDB" id="A0A2U9T2R6"/>